<reference evidence="3 4" key="1">
    <citation type="submission" date="2020-02" db="EMBL/GenBank/DDBJ databases">
        <title>Acidophilic actinobacteria isolated from forest soil.</title>
        <authorList>
            <person name="Golinska P."/>
        </authorList>
    </citation>
    <scope>NUCLEOTIDE SEQUENCE [LARGE SCALE GENOMIC DNA]</scope>
    <source>
        <strain evidence="3 4">NL8</strain>
    </source>
</reference>
<feature type="compositionally biased region" description="Low complexity" evidence="1">
    <location>
        <begin position="247"/>
        <end position="301"/>
    </location>
</feature>
<keyword evidence="2" id="KW-0732">Signal</keyword>
<comment type="caution">
    <text evidence="3">The sequence shown here is derived from an EMBL/GenBank/DDBJ whole genome shotgun (WGS) entry which is preliminary data.</text>
</comment>
<accession>A0ABS5KTN3</accession>
<feature type="compositionally biased region" description="Pro residues" evidence="1">
    <location>
        <begin position="302"/>
        <end position="311"/>
    </location>
</feature>
<evidence type="ECO:0000256" key="2">
    <source>
        <dbReference type="SAM" id="SignalP"/>
    </source>
</evidence>
<dbReference type="RefSeq" id="WP_212010973.1">
    <property type="nucleotide sequence ID" value="NZ_JAAFYZ010000072.1"/>
</dbReference>
<keyword evidence="4" id="KW-1185">Reference proteome</keyword>
<dbReference type="EMBL" id="JAAFYZ010000072">
    <property type="protein sequence ID" value="MBS2549413.1"/>
    <property type="molecule type" value="Genomic_DNA"/>
</dbReference>
<dbReference type="Proteomes" id="UP000730482">
    <property type="component" value="Unassembled WGS sequence"/>
</dbReference>
<feature type="chain" id="PRO_5046937330" description="DUF3558 domain-containing protein" evidence="2">
    <location>
        <begin position="38"/>
        <end position="311"/>
    </location>
</feature>
<evidence type="ECO:0000256" key="1">
    <source>
        <dbReference type="SAM" id="MobiDB-lite"/>
    </source>
</evidence>
<sequence length="311" mass="30528">MRTLTTPAPVPGPASARRTLTRISALGLACAAALALAACSGGGSSKKGSSSTSTAAGSFPGAQSSSSASPQPSFDPAAGPTMTPAQLPKNCDGLVTDADMQLALGNPVNGGDYFQPFQPTAAKQLGRVVCQYGIVQDSTGKITSNQIEIQLAIYADAATAQSHGAATVGTLAGQGDQYAPISVAGHPATYVTEAGKDAILVMYDGNRTFLITTQEALIKGDDAKNFTLKIAEALYKHTTPTPPPTTPSTGAPGANTAPGTPASGAPSAPAGQPSAPAGQPSAPAGQPSAPAGQPSAPAGQPSAPPSSAPAD</sequence>
<evidence type="ECO:0000313" key="4">
    <source>
        <dbReference type="Proteomes" id="UP000730482"/>
    </source>
</evidence>
<organism evidence="3 4">
    <name type="scientific">Catenulispora pinistramenti</name>
    <dbReference type="NCBI Taxonomy" id="2705254"/>
    <lineage>
        <taxon>Bacteria</taxon>
        <taxon>Bacillati</taxon>
        <taxon>Actinomycetota</taxon>
        <taxon>Actinomycetes</taxon>
        <taxon>Catenulisporales</taxon>
        <taxon>Catenulisporaceae</taxon>
        <taxon>Catenulispora</taxon>
    </lineage>
</organism>
<evidence type="ECO:0000313" key="3">
    <source>
        <dbReference type="EMBL" id="MBS2549413.1"/>
    </source>
</evidence>
<name>A0ABS5KTN3_9ACTN</name>
<feature type="region of interest" description="Disordered" evidence="1">
    <location>
        <begin position="237"/>
        <end position="311"/>
    </location>
</feature>
<feature type="compositionally biased region" description="Low complexity" evidence="1">
    <location>
        <begin position="46"/>
        <end position="78"/>
    </location>
</feature>
<gene>
    <name evidence="3" type="ORF">KGQ19_21350</name>
</gene>
<evidence type="ECO:0008006" key="5">
    <source>
        <dbReference type="Google" id="ProtNLM"/>
    </source>
</evidence>
<feature type="signal peptide" evidence="2">
    <location>
        <begin position="1"/>
        <end position="37"/>
    </location>
</feature>
<protein>
    <recommendedName>
        <fullName evidence="5">DUF3558 domain-containing protein</fullName>
    </recommendedName>
</protein>
<proteinExistence type="predicted"/>
<feature type="region of interest" description="Disordered" evidence="1">
    <location>
        <begin position="43"/>
        <end position="90"/>
    </location>
</feature>